<gene>
    <name evidence="6" type="primary">aprB</name>
    <name evidence="6" type="ordered locus">COSY_0091</name>
</gene>
<dbReference type="HOGENOM" id="CLU_142910_0_0_6"/>
<dbReference type="GO" id="GO:0009973">
    <property type="term" value="F:adenylyl-sulfate reductase activity"/>
    <property type="evidence" value="ECO:0007669"/>
    <property type="project" value="UniProtKB-EC"/>
</dbReference>
<dbReference type="AlphaFoldDB" id="A5CXS8"/>
<dbReference type="GO" id="GO:0051539">
    <property type="term" value="F:4 iron, 4 sulfur cluster binding"/>
    <property type="evidence" value="ECO:0007669"/>
    <property type="project" value="UniProtKB-KW"/>
</dbReference>
<dbReference type="Pfam" id="PF12139">
    <property type="entry name" value="APS-reductase_C"/>
    <property type="match status" value="1"/>
</dbReference>
<proteinExistence type="predicted"/>
<evidence type="ECO:0000313" key="6">
    <source>
        <dbReference type="EMBL" id="BAF61227.1"/>
    </source>
</evidence>
<dbReference type="InterPro" id="IPR011802">
    <property type="entry name" value="AprB"/>
</dbReference>
<name>A5CXS8_VESOH</name>
<dbReference type="Gene3D" id="6.20.260.10">
    <property type="entry name" value="Adenylylsulphate reductase, beta subunit, C-terminal domain"/>
    <property type="match status" value="1"/>
</dbReference>
<dbReference type="PANTHER" id="PTHR43687:SF1">
    <property type="entry name" value="FERREDOXIN III"/>
    <property type="match status" value="1"/>
</dbReference>
<reference evidence="7" key="1">
    <citation type="journal article" date="2007" name="Curr. Biol.">
        <title>Reduced genome of the thioautotrophic intracellular symbiont in a deep-sea clam, Calyptogena okutanii.</title>
        <authorList>
            <person name="Kuwahara H."/>
            <person name="Yoshida T."/>
            <person name="Takaki Y."/>
            <person name="Shimamura S."/>
            <person name="Nishi S."/>
            <person name="Harada M."/>
            <person name="Matsuyama K."/>
            <person name="Takishita K."/>
            <person name="Kawato M."/>
            <person name="Uematsu K."/>
            <person name="Fujiwara Y."/>
            <person name="Sato T."/>
            <person name="Kato C."/>
            <person name="Kitagawa M."/>
            <person name="Kato I."/>
            <person name="Maruyama T."/>
        </authorList>
    </citation>
    <scope>NUCLEOTIDE SEQUENCE [LARGE SCALE GENOMIC DNA]</scope>
    <source>
        <strain evidence="7">HA</strain>
    </source>
</reference>
<keyword evidence="7" id="KW-1185">Reference proteome</keyword>
<keyword evidence="1" id="KW-0004">4Fe-4S</keyword>
<dbReference type="eggNOG" id="COG1146">
    <property type="taxonomic scope" value="Bacteria"/>
</dbReference>
<protein>
    <submittedName>
        <fullName evidence="6">Adenylylsulfate reductase beta subunit</fullName>
        <ecNumber evidence="6">1.8.99.2</ecNumber>
    </submittedName>
</protein>
<dbReference type="Gene3D" id="3.30.70.20">
    <property type="match status" value="1"/>
</dbReference>
<dbReference type="SUPFAM" id="SSF54862">
    <property type="entry name" value="4Fe-4S ferredoxins"/>
    <property type="match status" value="1"/>
</dbReference>
<dbReference type="KEGG" id="vok:COSY_0091"/>
<evidence type="ECO:0000259" key="5">
    <source>
        <dbReference type="PROSITE" id="PS51379"/>
    </source>
</evidence>
<sequence>MPTFVYMTRCDGCGHCVDICPSDIMHIDDKYRRAYNIEPNMCWECYSCVKACPHQAIDVRGYADFAPLGHSVRVIRDEEKGTIAWRVKFRDGRVKNFLSPITTQPWGTKIPDLRNEPEPSNDMRNSQLLAFEPKYIRMDDGDIHTLESNGLKFKEGVYY</sequence>
<dbReference type="STRING" id="412965.COSY_0091"/>
<evidence type="ECO:0000256" key="1">
    <source>
        <dbReference type="ARBA" id="ARBA00022485"/>
    </source>
</evidence>
<dbReference type="RefSeq" id="WP_011929497.1">
    <property type="nucleotide sequence ID" value="NC_009465.1"/>
</dbReference>
<dbReference type="InterPro" id="IPR050572">
    <property type="entry name" value="Fe-S_Ferredoxin"/>
</dbReference>
<feature type="domain" description="4Fe-4S ferredoxin-type" evidence="5">
    <location>
        <begin position="33"/>
        <end position="62"/>
    </location>
</feature>
<dbReference type="EC" id="1.8.99.2" evidence="6"/>
<organism evidence="6 7">
    <name type="scientific">Vesicomyosocius okutanii subsp. Calyptogena okutanii (strain HA)</name>
    <dbReference type="NCBI Taxonomy" id="412965"/>
    <lineage>
        <taxon>Bacteria</taxon>
        <taxon>Pseudomonadati</taxon>
        <taxon>Pseudomonadota</taxon>
        <taxon>Gammaproteobacteria</taxon>
        <taxon>Candidatus Pseudothioglobaceae</taxon>
        <taxon>Candidatus Vesicomyidisocius</taxon>
    </lineage>
</organism>
<keyword evidence="3" id="KW-0408">Iron</keyword>
<dbReference type="Pfam" id="PF12838">
    <property type="entry name" value="Fer4_7"/>
    <property type="match status" value="1"/>
</dbReference>
<dbReference type="PROSITE" id="PS00198">
    <property type="entry name" value="4FE4S_FER_1"/>
    <property type="match status" value="1"/>
</dbReference>
<dbReference type="GO" id="GO:0046872">
    <property type="term" value="F:metal ion binding"/>
    <property type="evidence" value="ECO:0007669"/>
    <property type="project" value="UniProtKB-KW"/>
</dbReference>
<dbReference type="InterPro" id="IPR022738">
    <property type="entry name" value="AprB_C"/>
</dbReference>
<dbReference type="NCBIfam" id="TIGR02060">
    <property type="entry name" value="aprB"/>
    <property type="match status" value="1"/>
</dbReference>
<keyword evidence="2" id="KW-0479">Metal-binding</keyword>
<accession>A5CXS8</accession>
<evidence type="ECO:0000313" key="7">
    <source>
        <dbReference type="Proteomes" id="UP000000247"/>
    </source>
</evidence>
<dbReference type="PANTHER" id="PTHR43687">
    <property type="entry name" value="ADENYLYLSULFATE REDUCTASE, BETA SUBUNIT"/>
    <property type="match status" value="1"/>
</dbReference>
<evidence type="ECO:0000256" key="4">
    <source>
        <dbReference type="ARBA" id="ARBA00023014"/>
    </source>
</evidence>
<dbReference type="OrthoDB" id="9781785at2"/>
<keyword evidence="4" id="KW-0411">Iron-sulfur</keyword>
<dbReference type="Proteomes" id="UP000000247">
    <property type="component" value="Chromosome"/>
</dbReference>
<dbReference type="InterPro" id="IPR017900">
    <property type="entry name" value="4Fe4S_Fe_S_CS"/>
</dbReference>
<feature type="domain" description="4Fe-4S ferredoxin-type" evidence="5">
    <location>
        <begin position="1"/>
        <end position="30"/>
    </location>
</feature>
<evidence type="ECO:0000256" key="3">
    <source>
        <dbReference type="ARBA" id="ARBA00023004"/>
    </source>
</evidence>
<dbReference type="EMBL" id="AP009247">
    <property type="protein sequence ID" value="BAF61227.1"/>
    <property type="molecule type" value="Genomic_DNA"/>
</dbReference>
<dbReference type="InterPro" id="IPR038465">
    <property type="entry name" value="APS_reduc_Bsu_C_sf"/>
</dbReference>
<keyword evidence="6" id="KW-0560">Oxidoreductase</keyword>
<dbReference type="PROSITE" id="PS51379">
    <property type="entry name" value="4FE4S_FER_2"/>
    <property type="match status" value="2"/>
</dbReference>
<evidence type="ECO:0000256" key="2">
    <source>
        <dbReference type="ARBA" id="ARBA00022723"/>
    </source>
</evidence>
<dbReference type="InterPro" id="IPR017896">
    <property type="entry name" value="4Fe4S_Fe-S-bd"/>
</dbReference>